<keyword evidence="1" id="KW-0436">Ligase</keyword>
<dbReference type="GO" id="GO:0006430">
    <property type="term" value="P:lysyl-tRNA aminoacylation"/>
    <property type="evidence" value="ECO:0007669"/>
    <property type="project" value="TreeGrafter"/>
</dbReference>
<dbReference type="InterPro" id="IPR004364">
    <property type="entry name" value="Aa-tRNA-synt_II"/>
</dbReference>
<evidence type="ECO:0000256" key="3">
    <source>
        <dbReference type="ARBA" id="ARBA00022840"/>
    </source>
</evidence>
<reference evidence="5" key="1">
    <citation type="journal article" date="2018" name="DNA Res.">
        <title>Multiple hybrid de novo genome assembly of finger millet, an orphan allotetraploid crop.</title>
        <authorList>
            <person name="Hatakeyama M."/>
            <person name="Aluri S."/>
            <person name="Balachadran M.T."/>
            <person name="Sivarajan S.R."/>
            <person name="Patrignani A."/>
            <person name="Gruter S."/>
            <person name="Poveda L."/>
            <person name="Shimizu-Inatsugi R."/>
            <person name="Baeten J."/>
            <person name="Francoijs K.J."/>
            <person name="Nataraja K.N."/>
            <person name="Reddy Y.A.N."/>
            <person name="Phadnis S."/>
            <person name="Ravikumar R.L."/>
            <person name="Schlapbach R."/>
            <person name="Sreeman S.M."/>
            <person name="Shimizu K.K."/>
        </authorList>
    </citation>
    <scope>NUCLEOTIDE SEQUENCE</scope>
</reference>
<sequence length="186" mass="20823">MMIMAEEIVTQCAIATHGNLKIDYQGTEISLERPWRRETMHSLVKEATGIDFNSFGQDVEAAKIAVFETVVESTLVQPTFVLDYPVEISPLAKPHRSHAGLTERFELFICGREIGNAFSELTDPIDQRSRFENQIKQHNAKRATMAKGVKSTEGEGDEDDYSYEVALDEDFLTSLEYGMPPASGMV</sequence>
<evidence type="ECO:0000313" key="5">
    <source>
        <dbReference type="EMBL" id="GJN38161.1"/>
    </source>
</evidence>
<dbReference type="GO" id="GO:0000049">
    <property type="term" value="F:tRNA binding"/>
    <property type="evidence" value="ECO:0007669"/>
    <property type="project" value="TreeGrafter"/>
</dbReference>
<comment type="caution">
    <text evidence="5">The sequence shown here is derived from an EMBL/GenBank/DDBJ whole genome shotgun (WGS) entry which is preliminary data.</text>
</comment>
<evidence type="ECO:0000313" key="6">
    <source>
        <dbReference type="Proteomes" id="UP001054889"/>
    </source>
</evidence>
<accession>A0AAV5FV72</accession>
<dbReference type="SUPFAM" id="SSF55681">
    <property type="entry name" value="Class II aaRS and biotin synthetases"/>
    <property type="match status" value="1"/>
</dbReference>
<dbReference type="PANTHER" id="PTHR42918">
    <property type="entry name" value="LYSYL-TRNA SYNTHETASE"/>
    <property type="match status" value="1"/>
</dbReference>
<gene>
    <name evidence="5" type="primary">gb27177</name>
    <name evidence="5" type="ORF">PR202_gb27177</name>
</gene>
<dbReference type="InterPro" id="IPR045864">
    <property type="entry name" value="aa-tRNA-synth_II/BPL/LPL"/>
</dbReference>
<protein>
    <recommendedName>
        <fullName evidence="4">Aminoacyl-tRNA synthetase class II (D/K/N) domain-containing protein</fullName>
    </recommendedName>
</protein>
<evidence type="ECO:0000256" key="1">
    <source>
        <dbReference type="ARBA" id="ARBA00022598"/>
    </source>
</evidence>
<dbReference type="Proteomes" id="UP001054889">
    <property type="component" value="Unassembled WGS sequence"/>
</dbReference>
<reference evidence="5" key="2">
    <citation type="submission" date="2021-12" db="EMBL/GenBank/DDBJ databases">
        <title>Resequencing data analysis of finger millet.</title>
        <authorList>
            <person name="Hatakeyama M."/>
            <person name="Aluri S."/>
            <person name="Balachadran M.T."/>
            <person name="Sivarajan S.R."/>
            <person name="Poveda L."/>
            <person name="Shimizu-Inatsugi R."/>
            <person name="Schlapbach R."/>
            <person name="Sreeman S.M."/>
            <person name="Shimizu K.K."/>
        </authorList>
    </citation>
    <scope>NUCLEOTIDE SEQUENCE</scope>
</reference>
<dbReference type="GO" id="GO:0005524">
    <property type="term" value="F:ATP binding"/>
    <property type="evidence" value="ECO:0007669"/>
    <property type="project" value="InterPro"/>
</dbReference>
<dbReference type="Gene3D" id="3.30.930.10">
    <property type="entry name" value="Bira Bifunctional Protein, Domain 2"/>
    <property type="match status" value="1"/>
</dbReference>
<dbReference type="PANTHER" id="PTHR42918:SF15">
    <property type="entry name" value="LYSINE--TRNA LIGASE, CHLOROPLASTIC_MITOCHONDRIAL"/>
    <property type="match status" value="1"/>
</dbReference>
<dbReference type="GO" id="GO:0005829">
    <property type="term" value="C:cytosol"/>
    <property type="evidence" value="ECO:0007669"/>
    <property type="project" value="TreeGrafter"/>
</dbReference>
<keyword evidence="3" id="KW-0067">ATP-binding</keyword>
<dbReference type="GO" id="GO:0004824">
    <property type="term" value="F:lysine-tRNA ligase activity"/>
    <property type="evidence" value="ECO:0007669"/>
    <property type="project" value="TreeGrafter"/>
</dbReference>
<dbReference type="Pfam" id="PF00152">
    <property type="entry name" value="tRNA-synt_2"/>
    <property type="match status" value="1"/>
</dbReference>
<keyword evidence="2" id="KW-0547">Nucleotide-binding</keyword>
<evidence type="ECO:0000256" key="2">
    <source>
        <dbReference type="ARBA" id="ARBA00022741"/>
    </source>
</evidence>
<dbReference type="EMBL" id="BQKI01000095">
    <property type="protein sequence ID" value="GJN38161.1"/>
    <property type="molecule type" value="Genomic_DNA"/>
</dbReference>
<dbReference type="GO" id="GO:0005739">
    <property type="term" value="C:mitochondrion"/>
    <property type="evidence" value="ECO:0007669"/>
    <property type="project" value="TreeGrafter"/>
</dbReference>
<proteinExistence type="predicted"/>
<feature type="domain" description="Aminoacyl-tRNA synthetase class II (D/K/N)" evidence="4">
    <location>
        <begin position="1"/>
        <end position="185"/>
    </location>
</feature>
<organism evidence="5 6">
    <name type="scientific">Eleusine coracana subsp. coracana</name>
    <dbReference type="NCBI Taxonomy" id="191504"/>
    <lineage>
        <taxon>Eukaryota</taxon>
        <taxon>Viridiplantae</taxon>
        <taxon>Streptophyta</taxon>
        <taxon>Embryophyta</taxon>
        <taxon>Tracheophyta</taxon>
        <taxon>Spermatophyta</taxon>
        <taxon>Magnoliopsida</taxon>
        <taxon>Liliopsida</taxon>
        <taxon>Poales</taxon>
        <taxon>Poaceae</taxon>
        <taxon>PACMAD clade</taxon>
        <taxon>Chloridoideae</taxon>
        <taxon>Cynodonteae</taxon>
        <taxon>Eleusininae</taxon>
        <taxon>Eleusine</taxon>
    </lineage>
</organism>
<dbReference type="AlphaFoldDB" id="A0AAV5FV72"/>
<evidence type="ECO:0000259" key="4">
    <source>
        <dbReference type="Pfam" id="PF00152"/>
    </source>
</evidence>
<keyword evidence="6" id="KW-1185">Reference proteome</keyword>
<name>A0AAV5FV72_ELECO</name>